<dbReference type="PANTHER" id="PTHR22847">
    <property type="entry name" value="WD40 REPEAT PROTEIN"/>
    <property type="match status" value="1"/>
</dbReference>
<dbReference type="PROSITE" id="PS50294">
    <property type="entry name" value="WD_REPEATS_REGION"/>
    <property type="match status" value="4"/>
</dbReference>
<feature type="repeat" description="WD" evidence="3">
    <location>
        <begin position="635"/>
        <end position="683"/>
    </location>
</feature>
<feature type="coiled-coil region" evidence="4">
    <location>
        <begin position="319"/>
        <end position="346"/>
    </location>
</feature>
<feature type="repeat" description="WD" evidence="3">
    <location>
        <begin position="439"/>
        <end position="482"/>
    </location>
</feature>
<dbReference type="InterPro" id="IPR036322">
    <property type="entry name" value="WD40_repeat_dom_sf"/>
</dbReference>
<dbReference type="InterPro" id="IPR020472">
    <property type="entry name" value="WD40_PAC1"/>
</dbReference>
<feature type="repeat" description="WD" evidence="3">
    <location>
        <begin position="483"/>
        <end position="530"/>
    </location>
</feature>
<sequence>MSHKKENSTPILHQVDQLVLAKKNKFIFYFAIYLIYFLIAGVGLHEKIINFVKVIKNTKLRSNKRFVSSPYLDCPTVANKKLKKRDQNKKKRSKMNSMIMLPTEESKATKEKLLTTLSLKGCYDNKWVASSNKQRHLKNLQCLLCKQIVNNAMELTCNEHEDYKNTLYLNEHDNQCPVGKHGNCNYVKSRTARNFVGELAVVCPRQFASQLSLKSDVKIKESTITGIRHCCNFKGKIEEMKKHLENSCPLKLFECKFKKFGCDEILFGLDVEQHLQLQMKKHLTLLLAYIATLQQNPDQSNETNQTKLQLKTKEQEDEIQLLKSDNEEKALKIDTLLKEKQQWSENEKEKKQFQQQSVKFFAEYDLLKKNVSEKEKQMLEQYNQLTKLLKEKDEQIGQLLKQQSNNKEQKEYNDNAISSKFTNKELSTFSFKFELHESFSGHTGIVQSIDYLACDECQLLCSGSTDRTVRVWDVETTQQIRIFDEHSDYVLCVKFSPYHYHNYHRTVFCSSSNDKTIRFWDVKNDKSFQILNGHTNNVYGIVFSPFNGGRYLCSASSDKTICMWDIEISKSLHVFDGHIKTVRCVDFSPLQSNNNNNKNNSIGIIGGNGYTICSGSWDETIRLWDIATLKELLVFEGHESWLNTVKYGSCASGISGGTNTIISGSGDKSVRLWDIRSGKQIQVFKGHAQAVRAVEYLPFVVNCGNIDNYANVICSGSTDNTICFWDIRSNKELYTIEGNDEDDDGIWCFKFLPSKKKQKGGTNGNCGFNLYYGSENGPIRALR</sequence>
<dbReference type="EMBL" id="ASPP01020254">
    <property type="protein sequence ID" value="ETO14030.1"/>
    <property type="molecule type" value="Genomic_DNA"/>
</dbReference>
<feature type="repeat" description="WD" evidence="3">
    <location>
        <begin position="684"/>
        <end position="735"/>
    </location>
</feature>
<evidence type="ECO:0000313" key="7">
    <source>
        <dbReference type="Proteomes" id="UP000023152"/>
    </source>
</evidence>
<evidence type="ECO:0000313" key="6">
    <source>
        <dbReference type="EMBL" id="ETO14030.1"/>
    </source>
</evidence>
<accession>X6MLS5</accession>
<dbReference type="PANTHER" id="PTHR22847:SF637">
    <property type="entry name" value="WD REPEAT DOMAIN 5B"/>
    <property type="match status" value="1"/>
</dbReference>
<dbReference type="CDD" id="cd00200">
    <property type="entry name" value="WD40"/>
    <property type="match status" value="1"/>
</dbReference>
<comment type="caution">
    <text evidence="6">The sequence shown here is derived from an EMBL/GenBank/DDBJ whole genome shotgun (WGS) entry which is preliminary data.</text>
</comment>
<dbReference type="InterPro" id="IPR019775">
    <property type="entry name" value="WD40_repeat_CS"/>
</dbReference>
<evidence type="ECO:0000256" key="5">
    <source>
        <dbReference type="SAM" id="Phobius"/>
    </source>
</evidence>
<dbReference type="Pfam" id="PF00400">
    <property type="entry name" value="WD40"/>
    <property type="match status" value="6"/>
</dbReference>
<dbReference type="PROSITE" id="PS50082">
    <property type="entry name" value="WD_REPEATS_2"/>
    <property type="match status" value="6"/>
</dbReference>
<keyword evidence="2" id="KW-0677">Repeat</keyword>
<keyword evidence="4" id="KW-0175">Coiled coil</keyword>
<keyword evidence="5" id="KW-1133">Transmembrane helix</keyword>
<dbReference type="AlphaFoldDB" id="X6MLS5"/>
<protein>
    <submittedName>
        <fullName evidence="6">WD repeat-containing protein</fullName>
    </submittedName>
</protein>
<dbReference type="OrthoDB" id="4703at2759"/>
<proteinExistence type="predicted"/>
<dbReference type="SMART" id="SM00320">
    <property type="entry name" value="WD40"/>
    <property type="match status" value="6"/>
</dbReference>
<dbReference type="Proteomes" id="UP000023152">
    <property type="component" value="Unassembled WGS sequence"/>
</dbReference>
<dbReference type="SUPFAM" id="SSF49599">
    <property type="entry name" value="TRAF domain-like"/>
    <property type="match status" value="1"/>
</dbReference>
<dbReference type="SUPFAM" id="SSF50978">
    <property type="entry name" value="WD40 repeat-like"/>
    <property type="match status" value="1"/>
</dbReference>
<dbReference type="Gene3D" id="2.130.10.10">
    <property type="entry name" value="YVTN repeat-like/Quinoprotein amine dehydrogenase"/>
    <property type="match status" value="3"/>
</dbReference>
<dbReference type="PRINTS" id="PR00320">
    <property type="entry name" value="GPROTEINBRPT"/>
</dbReference>
<dbReference type="InterPro" id="IPR001680">
    <property type="entry name" value="WD40_rpt"/>
</dbReference>
<evidence type="ECO:0000256" key="3">
    <source>
        <dbReference type="PROSITE-ProRule" id="PRU00221"/>
    </source>
</evidence>
<dbReference type="GO" id="GO:1990234">
    <property type="term" value="C:transferase complex"/>
    <property type="evidence" value="ECO:0007669"/>
    <property type="project" value="UniProtKB-ARBA"/>
</dbReference>
<keyword evidence="7" id="KW-1185">Reference proteome</keyword>
<gene>
    <name evidence="6" type="ORF">RFI_23338</name>
</gene>
<organism evidence="6 7">
    <name type="scientific">Reticulomyxa filosa</name>
    <dbReference type="NCBI Taxonomy" id="46433"/>
    <lineage>
        <taxon>Eukaryota</taxon>
        <taxon>Sar</taxon>
        <taxon>Rhizaria</taxon>
        <taxon>Retaria</taxon>
        <taxon>Foraminifera</taxon>
        <taxon>Monothalamids</taxon>
        <taxon>Reticulomyxidae</taxon>
        <taxon>Reticulomyxa</taxon>
    </lineage>
</organism>
<evidence type="ECO:0000256" key="4">
    <source>
        <dbReference type="SAM" id="Coils"/>
    </source>
</evidence>
<dbReference type="PROSITE" id="PS00678">
    <property type="entry name" value="WD_REPEATS_1"/>
    <property type="match status" value="4"/>
</dbReference>
<keyword evidence="5" id="KW-0812">Transmembrane</keyword>
<evidence type="ECO:0000256" key="2">
    <source>
        <dbReference type="ARBA" id="ARBA00022737"/>
    </source>
</evidence>
<keyword evidence="5" id="KW-0472">Membrane</keyword>
<name>X6MLS5_RETFI</name>
<reference evidence="6 7" key="1">
    <citation type="journal article" date="2013" name="Curr. Biol.">
        <title>The Genome of the Foraminiferan Reticulomyxa filosa.</title>
        <authorList>
            <person name="Glockner G."/>
            <person name="Hulsmann N."/>
            <person name="Schleicher M."/>
            <person name="Noegel A.A."/>
            <person name="Eichinger L."/>
            <person name="Gallinger C."/>
            <person name="Pawlowski J."/>
            <person name="Sierra R."/>
            <person name="Euteneuer U."/>
            <person name="Pillet L."/>
            <person name="Moustafa A."/>
            <person name="Platzer M."/>
            <person name="Groth M."/>
            <person name="Szafranski K."/>
            <person name="Schliwa M."/>
        </authorList>
    </citation>
    <scope>NUCLEOTIDE SEQUENCE [LARGE SCALE GENOMIC DNA]</scope>
</reference>
<feature type="repeat" description="WD" evidence="3">
    <location>
        <begin position="608"/>
        <end position="634"/>
    </location>
</feature>
<dbReference type="InterPro" id="IPR015943">
    <property type="entry name" value="WD40/YVTN_repeat-like_dom_sf"/>
</dbReference>
<feature type="transmembrane region" description="Helical" evidence="5">
    <location>
        <begin position="26"/>
        <end position="44"/>
    </location>
</feature>
<feature type="coiled-coil region" evidence="4">
    <location>
        <begin position="371"/>
        <end position="402"/>
    </location>
</feature>
<feature type="repeat" description="WD" evidence="3">
    <location>
        <begin position="531"/>
        <end position="574"/>
    </location>
</feature>
<evidence type="ECO:0000256" key="1">
    <source>
        <dbReference type="ARBA" id="ARBA00022574"/>
    </source>
</evidence>
<keyword evidence="1 3" id="KW-0853">WD repeat</keyword>